<evidence type="ECO:0000313" key="6">
    <source>
        <dbReference type="Proteomes" id="UP000199211"/>
    </source>
</evidence>
<evidence type="ECO:0000256" key="2">
    <source>
        <dbReference type="ARBA" id="ARBA00023125"/>
    </source>
</evidence>
<keyword evidence="2" id="KW-0238">DNA-binding</keyword>
<dbReference type="InterPro" id="IPR009057">
    <property type="entry name" value="Homeodomain-like_sf"/>
</dbReference>
<sequence length="268" mass="29676">MLEDCFLDMQGSSTEPWIESALHLQGQSELACPNGERHTLHPDAALLMRVDQQGSQFQLHKGQLVRHVGASSTLSTLRPRFGGNLPATLKAFDVPYGDSCHIRTMTPSARLRQLGSGLFSHHANGACRDLKLEAIANLFLSELIEGFEEGSDADDTLPPWEEQAYQDLLDQISGALDSTLSIPALADRVGLTESRLDQLFKQKHDQTCAEFIRNERMKLALRLLEDGSHPVKVVADKVGYGYVSNFSRAYRARFGETPARTLRRGASE</sequence>
<keyword evidence="6" id="KW-1185">Reference proteome</keyword>
<name>A0ABY1FUG2_9GAMM</name>
<organism evidence="5 6">
    <name type="scientific">Marinobacter salarius</name>
    <dbReference type="NCBI Taxonomy" id="1420917"/>
    <lineage>
        <taxon>Bacteria</taxon>
        <taxon>Pseudomonadati</taxon>
        <taxon>Pseudomonadota</taxon>
        <taxon>Gammaproteobacteria</taxon>
        <taxon>Pseudomonadales</taxon>
        <taxon>Marinobacteraceae</taxon>
        <taxon>Marinobacter</taxon>
    </lineage>
</organism>
<evidence type="ECO:0000256" key="3">
    <source>
        <dbReference type="ARBA" id="ARBA00023163"/>
    </source>
</evidence>
<dbReference type="PROSITE" id="PS01124">
    <property type="entry name" value="HTH_ARAC_FAMILY_2"/>
    <property type="match status" value="1"/>
</dbReference>
<dbReference type="InterPro" id="IPR018060">
    <property type="entry name" value="HTH_AraC"/>
</dbReference>
<protein>
    <submittedName>
        <fullName evidence="5">Helix-turn-helix domain-containing protein</fullName>
    </submittedName>
</protein>
<feature type="domain" description="HTH araC/xylS-type" evidence="4">
    <location>
        <begin position="166"/>
        <end position="264"/>
    </location>
</feature>
<dbReference type="InterPro" id="IPR018062">
    <property type="entry name" value="HTH_AraC-typ_CS"/>
</dbReference>
<evidence type="ECO:0000256" key="1">
    <source>
        <dbReference type="ARBA" id="ARBA00023015"/>
    </source>
</evidence>
<dbReference type="PANTHER" id="PTHR47893:SF1">
    <property type="entry name" value="REGULATORY PROTEIN PCHR"/>
    <property type="match status" value="1"/>
</dbReference>
<dbReference type="Gene3D" id="1.10.10.60">
    <property type="entry name" value="Homeodomain-like"/>
    <property type="match status" value="1"/>
</dbReference>
<gene>
    <name evidence="5" type="ORF">SAMN04487868_13230</name>
</gene>
<dbReference type="Pfam" id="PF12833">
    <property type="entry name" value="HTH_18"/>
    <property type="match status" value="1"/>
</dbReference>
<accession>A0ABY1FUG2</accession>
<evidence type="ECO:0000313" key="5">
    <source>
        <dbReference type="EMBL" id="SFM12521.1"/>
    </source>
</evidence>
<proteinExistence type="predicted"/>
<keyword evidence="3" id="KW-0804">Transcription</keyword>
<reference evidence="5 6" key="1">
    <citation type="submission" date="2016-10" db="EMBL/GenBank/DDBJ databases">
        <authorList>
            <person name="Varghese N."/>
            <person name="Submissions S."/>
        </authorList>
    </citation>
    <scope>NUCLEOTIDE SEQUENCE [LARGE SCALE GENOMIC DNA]</scope>
    <source>
        <strain evidence="5 6">DSM 26291</strain>
    </source>
</reference>
<dbReference type="InterPro" id="IPR053142">
    <property type="entry name" value="PchR_regulatory_protein"/>
</dbReference>
<keyword evidence="1" id="KW-0805">Transcription regulation</keyword>
<dbReference type="PROSITE" id="PS00041">
    <property type="entry name" value="HTH_ARAC_FAMILY_1"/>
    <property type="match status" value="1"/>
</dbReference>
<dbReference type="SMART" id="SM00342">
    <property type="entry name" value="HTH_ARAC"/>
    <property type="match status" value="1"/>
</dbReference>
<dbReference type="SUPFAM" id="SSF46689">
    <property type="entry name" value="Homeodomain-like"/>
    <property type="match status" value="1"/>
</dbReference>
<dbReference type="PANTHER" id="PTHR47893">
    <property type="entry name" value="REGULATORY PROTEIN PCHR"/>
    <property type="match status" value="1"/>
</dbReference>
<evidence type="ECO:0000259" key="4">
    <source>
        <dbReference type="PROSITE" id="PS01124"/>
    </source>
</evidence>
<dbReference type="Proteomes" id="UP000199211">
    <property type="component" value="Unassembled WGS sequence"/>
</dbReference>
<dbReference type="EMBL" id="FOTV01000032">
    <property type="protein sequence ID" value="SFM12521.1"/>
    <property type="molecule type" value="Genomic_DNA"/>
</dbReference>
<comment type="caution">
    <text evidence="5">The sequence shown here is derived from an EMBL/GenBank/DDBJ whole genome shotgun (WGS) entry which is preliminary data.</text>
</comment>